<evidence type="ECO:0000313" key="1">
    <source>
        <dbReference type="EMBL" id="JAD27940.1"/>
    </source>
</evidence>
<reference evidence="1" key="2">
    <citation type="journal article" date="2015" name="Data Brief">
        <title>Shoot transcriptome of the giant reed, Arundo donax.</title>
        <authorList>
            <person name="Barrero R.A."/>
            <person name="Guerrero F.D."/>
            <person name="Moolhuijzen P."/>
            <person name="Goolsby J.A."/>
            <person name="Tidwell J."/>
            <person name="Bellgard S.E."/>
            <person name="Bellgard M.I."/>
        </authorList>
    </citation>
    <scope>NUCLEOTIDE SEQUENCE</scope>
    <source>
        <tissue evidence="1">Shoot tissue taken approximately 20 cm above the soil surface</tissue>
    </source>
</reference>
<protein>
    <submittedName>
        <fullName evidence="1">Uncharacterized protein</fullName>
    </submittedName>
</protein>
<sequence length="104" mass="11553">MPTDQAIYFSRLVTIPGTSTFNAVHDRKMSQLLLGAVDHGSSFVHDVTRSLANCQWYFLDMLNVLNESESDIVKSSHLHLSSCWCRATSLVPPSSSSTIFDGFQ</sequence>
<accession>A0A0A8YTP2</accession>
<organism evidence="1">
    <name type="scientific">Arundo donax</name>
    <name type="common">Giant reed</name>
    <name type="synonym">Donax arundinaceus</name>
    <dbReference type="NCBI Taxonomy" id="35708"/>
    <lineage>
        <taxon>Eukaryota</taxon>
        <taxon>Viridiplantae</taxon>
        <taxon>Streptophyta</taxon>
        <taxon>Embryophyta</taxon>
        <taxon>Tracheophyta</taxon>
        <taxon>Spermatophyta</taxon>
        <taxon>Magnoliopsida</taxon>
        <taxon>Liliopsida</taxon>
        <taxon>Poales</taxon>
        <taxon>Poaceae</taxon>
        <taxon>PACMAD clade</taxon>
        <taxon>Arundinoideae</taxon>
        <taxon>Arundineae</taxon>
        <taxon>Arundo</taxon>
    </lineage>
</organism>
<proteinExistence type="predicted"/>
<name>A0A0A8YTP2_ARUDO</name>
<reference evidence="1" key="1">
    <citation type="submission" date="2014-09" db="EMBL/GenBank/DDBJ databases">
        <authorList>
            <person name="Magalhaes I.L.F."/>
            <person name="Oliveira U."/>
            <person name="Santos F.R."/>
            <person name="Vidigal T.H.D.A."/>
            <person name="Brescovit A.D."/>
            <person name="Santos A.J."/>
        </authorList>
    </citation>
    <scope>NUCLEOTIDE SEQUENCE</scope>
    <source>
        <tissue evidence="1">Shoot tissue taken approximately 20 cm above the soil surface</tissue>
    </source>
</reference>
<dbReference type="AlphaFoldDB" id="A0A0A8YTP2"/>
<dbReference type="EMBL" id="GBRH01269955">
    <property type="protein sequence ID" value="JAD27940.1"/>
    <property type="molecule type" value="Transcribed_RNA"/>
</dbReference>